<name>A0A979FQ48_HYAAZ</name>
<proteinExistence type="predicted"/>
<dbReference type="InterPro" id="IPR036116">
    <property type="entry name" value="FN3_sf"/>
</dbReference>
<feature type="compositionally biased region" description="Polar residues" evidence="1">
    <location>
        <begin position="218"/>
        <end position="232"/>
    </location>
</feature>
<evidence type="ECO:0000256" key="2">
    <source>
        <dbReference type="SAM" id="Phobius"/>
    </source>
</evidence>
<keyword evidence="4" id="KW-1185">Reference proteome</keyword>
<dbReference type="Gene3D" id="2.60.40.10">
    <property type="entry name" value="Immunoglobulins"/>
    <property type="match status" value="1"/>
</dbReference>
<dbReference type="InterPro" id="IPR013783">
    <property type="entry name" value="Ig-like_fold"/>
</dbReference>
<dbReference type="GeneID" id="108665250"/>
<evidence type="ECO:0000313" key="5">
    <source>
        <dbReference type="RefSeq" id="XP_047738817.1"/>
    </source>
</evidence>
<feature type="region of interest" description="Disordered" evidence="1">
    <location>
        <begin position="212"/>
        <end position="242"/>
    </location>
</feature>
<accession>A0A979FQ48</accession>
<evidence type="ECO:0000256" key="1">
    <source>
        <dbReference type="SAM" id="MobiDB-lite"/>
    </source>
</evidence>
<keyword evidence="2" id="KW-1133">Transmembrane helix</keyword>
<organism evidence="4 5">
    <name type="scientific">Hyalella azteca</name>
    <name type="common">Amphipod</name>
    <dbReference type="NCBI Taxonomy" id="294128"/>
    <lineage>
        <taxon>Eukaryota</taxon>
        <taxon>Metazoa</taxon>
        <taxon>Ecdysozoa</taxon>
        <taxon>Arthropoda</taxon>
        <taxon>Crustacea</taxon>
        <taxon>Multicrustacea</taxon>
        <taxon>Malacostraca</taxon>
        <taxon>Eumalacostraca</taxon>
        <taxon>Peracarida</taxon>
        <taxon>Amphipoda</taxon>
        <taxon>Senticaudata</taxon>
        <taxon>Talitrida</taxon>
        <taxon>Talitroidea</taxon>
        <taxon>Hyalellidae</taxon>
        <taxon>Hyalella</taxon>
    </lineage>
</organism>
<sequence length="1674" mass="184897">MDLIVRILRLFIISIICFDTQRVVCFLNTINPRGNGLPAIGIKDGEYADTVGKVLSNNPNLSLSSWLAELFHIKNFTLKMLANEPYTSALPAFHVDSIKEKNLNEFSTISSDKPTKSTRNFLSEIEKFRKPLKLNPASSLDPIYYGVKNKLRHSSQRALIADPHQNDVVHSNELHDDVVTPQQSTSLNHAVLPIKATKLSSKVTKSHEIDDADYKSNADGSKSDSTSYSESFVNGKDEEDNEVFTEHGDYSATLLPPGSVVTASSDATSTGEETEYYRCSRYDTDRAGCAPQIVLKSADAPVSDEPIRSTPRHFRELIRKTSFSRRGKSDFRHSSVFEIPRQIRHKRSLIQIKTSSIPHPSIKTLTEGESSSSVDRAGHGEGSVLLPSFDRAGHDEGSVLLPSFDRAGHDEGSVLLPSVDGAIHSAGPFHREVKQQPTSADLCRSLPVDSLKAGVMSKLRSQFQSRVSKENCTLWNHGSVMNNFMVLHENNTALSESVMLTVQQPGVYLLFCSDIASNVNCTRRLQVGYSPQDVENFDCISHNYDDLECWFDVMPNPVPVLNISICIVDDGECDILSPSRIKNGRRQVWQFDTFHNFSRNLTFNISLGNDLGNATFQHTINYFTKVRLEAARSIKYRQLESPLEFALEWLSPSNYHTLPSVRARVNVSSVFYNHTIMAYDSHLKLHLPYHNLDYTVTIELQPDEAEAKYWSNPASTSMTTPTASPSAPPAAAPGMFQTWSTSKTSSSVNVSWVSVAPALHAGPGFGYIVEVYGCSTAFSECTECVSSSFTDDSFDVITNLRSDRPHRIDVYSANLCQNLTRPRTQCGLSTHCRSAAPAQYHIPVAGAAAALAPAFPTSLFLHSPAAASLQWFTRDGRASNFTLYYCRDAEPQCKSGLGFLWVGEISAVDISLHPAPSSPGALSLRNFTGYRTADESSTGLRFAVSAERTTDGVVESSGMVWSECRAEYDDEPLAPPQLLLNNKTWHSALVLRRPECLPRLVAATKFVLCRPDMCNESVVAVWQKEIFLDNLQSDTRYNATLRVLYTDGNVTVTDEPLVFRTRPKDLLWWHVVLLASGALLFTTLLVSVFLYSKRCVHKSIKDATDPLSVPDFSGPSLFSQTIVRGRKSVPPNISISHQRLETAPVTAAAKEPPSETRKIISLLFSPPEDSVLVGGRTVCASGTNEQTHDVGQNPSEVNSDETSVLMFPSTSNEVRNSSYSQIEFDESEDEEEFNPAQNPTTASGYPGYVMLRTSEPLPTDQNVSEITFNEAHPYVALGTLSTETTRNEPMRDETMDHNTAMRDQNGVIERIHASGVSPYVLVSPTSAHIGEDNITKDLDRKVVSPSHGYIMADSVQKLISSPLSRNITVNISEIQEVNQGTKDTANDALSQSLSCGYVSPHPVIEPVKASVSLMLDFSDDATLSDEDDPNMAIPPVMATVSHTLDLPSNHAIPATNGIGYAADSTLPLPDTRSHVQDETNPYMKIKPLTNADSYMLDLTSSATSAAITEIEGRMDAKNDMTLQLDSRGYVQAEKFINMKKLLIENGKSDIMYLPEIATIGEMKSIDKIENFNKPNLVNNGYVLPENVKFLKTTYDEGGGRNELNFPKNAAVTHEQSQGYLKHSDEENIPRYTAPPLALNGSYLTSTVCTWEKNSSFITYDDVREFIKKDSAEVF</sequence>
<evidence type="ECO:0000256" key="3">
    <source>
        <dbReference type="SAM" id="SignalP"/>
    </source>
</evidence>
<feature type="chain" id="PRO_5037240862" evidence="3">
    <location>
        <begin position="26"/>
        <end position="1674"/>
    </location>
</feature>
<feature type="compositionally biased region" description="Polar residues" evidence="1">
    <location>
        <begin position="360"/>
        <end position="374"/>
    </location>
</feature>
<evidence type="ECO:0000313" key="4">
    <source>
        <dbReference type="Proteomes" id="UP000694843"/>
    </source>
</evidence>
<keyword evidence="2" id="KW-0812">Transmembrane</keyword>
<feature type="region of interest" description="Disordered" evidence="1">
    <location>
        <begin position="360"/>
        <end position="380"/>
    </location>
</feature>
<dbReference type="Proteomes" id="UP000694843">
    <property type="component" value="Unplaced"/>
</dbReference>
<protein>
    <submittedName>
        <fullName evidence="5">Uncharacterized protein LOC108665250 isoform X1</fullName>
    </submittedName>
</protein>
<keyword evidence="3" id="KW-0732">Signal</keyword>
<reference evidence="5" key="1">
    <citation type="submission" date="2025-08" db="UniProtKB">
        <authorList>
            <consortium name="RefSeq"/>
        </authorList>
    </citation>
    <scope>IDENTIFICATION</scope>
    <source>
        <tissue evidence="5">Whole organism</tissue>
    </source>
</reference>
<gene>
    <name evidence="5" type="primary">LOC108665250</name>
</gene>
<feature type="signal peptide" evidence="3">
    <location>
        <begin position="1"/>
        <end position="25"/>
    </location>
</feature>
<dbReference type="OrthoDB" id="6381660at2759"/>
<dbReference type="SUPFAM" id="SSF49265">
    <property type="entry name" value="Fibronectin type III"/>
    <property type="match status" value="1"/>
</dbReference>
<feature type="transmembrane region" description="Helical" evidence="2">
    <location>
        <begin position="1067"/>
        <end position="1091"/>
    </location>
</feature>
<keyword evidence="2" id="KW-0472">Membrane</keyword>
<dbReference type="RefSeq" id="XP_047738817.1">
    <property type="nucleotide sequence ID" value="XM_047882861.1"/>
</dbReference>